<feature type="signal peptide" evidence="1">
    <location>
        <begin position="1"/>
        <end position="25"/>
    </location>
</feature>
<accession>A0ABR5HNL2</accession>
<evidence type="ECO:0000313" key="2">
    <source>
        <dbReference type="EMBL" id="KMQ80915.1"/>
    </source>
</evidence>
<protein>
    <submittedName>
        <fullName evidence="2">Uncharacterized protein</fullName>
    </submittedName>
</protein>
<organism evidence="2 3">
    <name type="scientific">Candidatus Burkholderia pumila</name>
    <dbReference type="NCBI Taxonomy" id="1090375"/>
    <lineage>
        <taxon>Bacteria</taxon>
        <taxon>Pseudomonadati</taxon>
        <taxon>Pseudomonadota</taxon>
        <taxon>Betaproteobacteria</taxon>
        <taxon>Burkholderiales</taxon>
        <taxon>Burkholderiaceae</taxon>
        <taxon>Burkholderia</taxon>
    </lineage>
</organism>
<keyword evidence="1" id="KW-0732">Signal</keyword>
<dbReference type="EMBL" id="LELG01000027">
    <property type="protein sequence ID" value="KMQ80915.1"/>
    <property type="molecule type" value="Genomic_DNA"/>
</dbReference>
<evidence type="ECO:0000256" key="1">
    <source>
        <dbReference type="SAM" id="SignalP"/>
    </source>
</evidence>
<dbReference type="Proteomes" id="UP000242951">
    <property type="component" value="Unassembled WGS sequence"/>
</dbReference>
<keyword evidence="3" id="KW-1185">Reference proteome</keyword>
<proteinExistence type="predicted"/>
<gene>
    <name evidence="2" type="ORF">BPMI_04120c</name>
</gene>
<comment type="caution">
    <text evidence="2">The sequence shown here is derived from an EMBL/GenBank/DDBJ whole genome shotgun (WGS) entry which is preliminary data.</text>
</comment>
<name>A0ABR5HNL2_9BURK</name>
<sequence>MKMNAIQKVMTAVAMSACLVIAAQAHPFFGVGIVGGPVFPVSSNGQSAPPLPVCIRMRWTTPVLRRRPMRRREFDVLFHSALGLNAYTKERTMIPPIHFAALADSLRDGYGNRILTSVNDHDVHVSVIECTVSMALSSGIG</sequence>
<reference evidence="2 3" key="1">
    <citation type="submission" date="2015-06" db="EMBL/GenBank/DDBJ databases">
        <title>Comparative genomics of Burkholderia leaf nodule symbionts.</title>
        <authorList>
            <person name="Carlier A."/>
            <person name="Eberl L."/>
            <person name="Pinto-Carbo M."/>
        </authorList>
    </citation>
    <scope>NUCLEOTIDE SEQUENCE [LARGE SCALE GENOMIC DNA]</scope>
    <source>
        <strain evidence="2 3">UZHbot3</strain>
    </source>
</reference>
<feature type="chain" id="PRO_5046500088" evidence="1">
    <location>
        <begin position="26"/>
        <end position="141"/>
    </location>
</feature>
<evidence type="ECO:0000313" key="3">
    <source>
        <dbReference type="Proteomes" id="UP000242951"/>
    </source>
</evidence>